<name>A0A521FSM5_9ACTN</name>
<accession>A0A521FSM5</accession>
<protein>
    <submittedName>
        <fullName evidence="1">Uncharacterized protein</fullName>
    </submittedName>
</protein>
<proteinExistence type="predicted"/>
<dbReference type="Proteomes" id="UP000317484">
    <property type="component" value="Unassembled WGS sequence"/>
</dbReference>
<reference evidence="1 2" key="1">
    <citation type="submission" date="2017-05" db="EMBL/GenBank/DDBJ databases">
        <authorList>
            <person name="Varghese N."/>
            <person name="Submissions S."/>
        </authorList>
    </citation>
    <scope>NUCLEOTIDE SEQUENCE [LARGE SCALE GENOMIC DNA]</scope>
    <source>
        <strain evidence="1 2">DSM 46834</strain>
    </source>
</reference>
<dbReference type="AlphaFoldDB" id="A0A521FSM5"/>
<dbReference type="EMBL" id="FXTJ01000015">
    <property type="protein sequence ID" value="SMO99084.1"/>
    <property type="molecule type" value="Genomic_DNA"/>
</dbReference>
<evidence type="ECO:0000313" key="2">
    <source>
        <dbReference type="Proteomes" id="UP000317484"/>
    </source>
</evidence>
<organism evidence="1 2">
    <name type="scientific">Geodermatophilus aquaeductus</name>
    <dbReference type="NCBI Taxonomy" id="1564161"/>
    <lineage>
        <taxon>Bacteria</taxon>
        <taxon>Bacillati</taxon>
        <taxon>Actinomycetota</taxon>
        <taxon>Actinomycetes</taxon>
        <taxon>Geodermatophilales</taxon>
        <taxon>Geodermatophilaceae</taxon>
        <taxon>Geodermatophilus</taxon>
    </lineage>
</organism>
<sequence length="83" mass="8727">MVRVSEGTTPRVEDDWRSLLADLPLEQRLKALAVYELARDRAMGQPLETAAATLRAAATAEGLDAGHAWIPAAAASISADTGP</sequence>
<gene>
    <name evidence="1" type="ORF">SAMN06273567_11550</name>
</gene>
<keyword evidence="2" id="KW-1185">Reference proteome</keyword>
<evidence type="ECO:0000313" key="1">
    <source>
        <dbReference type="EMBL" id="SMO99084.1"/>
    </source>
</evidence>